<reference evidence="3" key="1">
    <citation type="journal article" date="2021" name="Science">
        <title>Hunting the eagle killer: A cyanobacterial neurotoxin causes vacuolar myelinopathy.</title>
        <authorList>
            <person name="Breinlinger S."/>
            <person name="Phillips T.J."/>
            <person name="Haram B.N."/>
            <person name="Mares J."/>
            <person name="Martinez Yerena J.A."/>
            <person name="Hrouzek P."/>
            <person name="Sobotka R."/>
            <person name="Henderson W.M."/>
            <person name="Schmieder P."/>
            <person name="Williams S.M."/>
            <person name="Lauderdale J.D."/>
            <person name="Wilde H.D."/>
            <person name="Gerrin W."/>
            <person name="Kust A."/>
            <person name="Washington J.W."/>
            <person name="Wagner C."/>
            <person name="Geier B."/>
            <person name="Liebeke M."/>
            <person name="Enke H."/>
            <person name="Niedermeyer T.H.J."/>
            <person name="Wilde S.B."/>
        </authorList>
    </citation>
    <scope>NUCLEOTIDE SEQUENCE [LARGE SCALE GENOMIC DNA]</scope>
    <source>
        <strain evidence="3">Thurmond2011</strain>
    </source>
</reference>
<dbReference type="Gene3D" id="1.10.260.40">
    <property type="entry name" value="lambda repressor-like DNA-binding domains"/>
    <property type="match status" value="1"/>
</dbReference>
<dbReference type="AlphaFoldDB" id="A0AAP5I3S3"/>
<comment type="caution">
    <text evidence="2">The sequence shown here is derived from an EMBL/GenBank/DDBJ whole genome shotgun (WGS) entry which is preliminary data.</text>
</comment>
<dbReference type="SMART" id="SM00530">
    <property type="entry name" value="HTH_XRE"/>
    <property type="match status" value="1"/>
</dbReference>
<evidence type="ECO:0000313" key="3">
    <source>
        <dbReference type="Proteomes" id="UP000667802"/>
    </source>
</evidence>
<dbReference type="PROSITE" id="PS50943">
    <property type="entry name" value="HTH_CROC1"/>
    <property type="match status" value="1"/>
</dbReference>
<dbReference type="InterPro" id="IPR001387">
    <property type="entry name" value="Cro/C1-type_HTH"/>
</dbReference>
<gene>
    <name evidence="2" type="ORF">G7B40_001415</name>
</gene>
<dbReference type="Proteomes" id="UP000667802">
    <property type="component" value="Unassembled WGS sequence"/>
</dbReference>
<dbReference type="CDD" id="cd00093">
    <property type="entry name" value="HTH_XRE"/>
    <property type="match status" value="1"/>
</dbReference>
<evidence type="ECO:0000259" key="1">
    <source>
        <dbReference type="PROSITE" id="PS50943"/>
    </source>
</evidence>
<sequence>MQINNNGVTTKTPYKEALTRVGEIVLLSRRRLGIDQEGLAIACNQLKMTSLTQARISDIERGKVEPTWLEVVAIADVMGKDINEFRV</sequence>
<dbReference type="Pfam" id="PF01381">
    <property type="entry name" value="HTH_3"/>
    <property type="match status" value="1"/>
</dbReference>
<keyword evidence="3" id="KW-1185">Reference proteome</keyword>
<evidence type="ECO:0000313" key="2">
    <source>
        <dbReference type="EMBL" id="MDR9893244.1"/>
    </source>
</evidence>
<feature type="domain" description="HTH cro/C1-type" evidence="1">
    <location>
        <begin position="47"/>
        <end position="85"/>
    </location>
</feature>
<accession>A0AAP5I3S3</accession>
<dbReference type="SUPFAM" id="SSF47413">
    <property type="entry name" value="lambda repressor-like DNA-binding domains"/>
    <property type="match status" value="1"/>
</dbReference>
<name>A0AAP5I3S3_9CYAN</name>
<dbReference type="EMBL" id="JAALHA020000001">
    <property type="protein sequence ID" value="MDR9893244.1"/>
    <property type="molecule type" value="Genomic_DNA"/>
</dbReference>
<proteinExistence type="predicted"/>
<organism evidence="2 3">
    <name type="scientific">Aetokthonos hydrillicola Thurmond2011</name>
    <dbReference type="NCBI Taxonomy" id="2712845"/>
    <lineage>
        <taxon>Bacteria</taxon>
        <taxon>Bacillati</taxon>
        <taxon>Cyanobacteriota</taxon>
        <taxon>Cyanophyceae</taxon>
        <taxon>Nostocales</taxon>
        <taxon>Hapalosiphonaceae</taxon>
        <taxon>Aetokthonos</taxon>
    </lineage>
</organism>
<protein>
    <submittedName>
        <fullName evidence="2">Helix-turn-helix transcriptional regulator</fullName>
    </submittedName>
</protein>
<dbReference type="InterPro" id="IPR010982">
    <property type="entry name" value="Lambda_DNA-bd_dom_sf"/>
</dbReference>
<dbReference type="RefSeq" id="WP_208344074.1">
    <property type="nucleotide sequence ID" value="NZ_CAWQFN010000474.1"/>
</dbReference>
<dbReference type="GO" id="GO:0003677">
    <property type="term" value="F:DNA binding"/>
    <property type="evidence" value="ECO:0007669"/>
    <property type="project" value="InterPro"/>
</dbReference>